<protein>
    <submittedName>
        <fullName evidence="2">Uncharacterized protein</fullName>
    </submittedName>
</protein>
<organism evidence="2 3">
    <name type="scientific">Clavibacter michiganensis subsp. michiganensis</name>
    <dbReference type="NCBI Taxonomy" id="33013"/>
    <lineage>
        <taxon>Bacteria</taxon>
        <taxon>Bacillati</taxon>
        <taxon>Actinomycetota</taxon>
        <taxon>Actinomycetes</taxon>
        <taxon>Micrococcales</taxon>
        <taxon>Microbacteriaceae</taxon>
        <taxon>Clavibacter</taxon>
    </lineage>
</organism>
<keyword evidence="3" id="KW-1185">Reference proteome</keyword>
<evidence type="ECO:0000313" key="3">
    <source>
        <dbReference type="Proteomes" id="UP000195062"/>
    </source>
</evidence>
<dbReference type="EMBL" id="MDHH01000002">
    <property type="protein sequence ID" value="OUE02766.1"/>
    <property type="molecule type" value="Genomic_DNA"/>
</dbReference>
<dbReference type="AlphaFoldDB" id="A0A251XIV2"/>
<proteinExistence type="predicted"/>
<name>A0A251XIV2_CLAMM</name>
<accession>A0A251XIV2</accession>
<gene>
    <name evidence="2" type="ORF">CMMCAS07_12175</name>
</gene>
<sequence>MSSRNSVASWAASVLLWARISVGRWTFSISQAAVADLPVPVAPRSTTSGSPALTRPASSAMAVGWSPLGE</sequence>
<feature type="region of interest" description="Disordered" evidence="1">
    <location>
        <begin position="45"/>
        <end position="70"/>
    </location>
</feature>
<dbReference type="Proteomes" id="UP000195062">
    <property type="component" value="Unassembled WGS sequence"/>
</dbReference>
<evidence type="ECO:0000256" key="1">
    <source>
        <dbReference type="SAM" id="MobiDB-lite"/>
    </source>
</evidence>
<evidence type="ECO:0000313" key="2">
    <source>
        <dbReference type="EMBL" id="OUE02766.1"/>
    </source>
</evidence>
<reference evidence="2 3" key="1">
    <citation type="submission" date="2016-08" db="EMBL/GenBank/DDBJ databases">
        <title>Genome sequence of Clavibacter michiganensis subsp. michiganensis strain CASJ007.</title>
        <authorList>
            <person name="Thapa S.P."/>
            <person name="Coaker G."/>
        </authorList>
    </citation>
    <scope>NUCLEOTIDE SEQUENCE [LARGE SCALE GENOMIC DNA]</scope>
    <source>
        <strain evidence="2">CASJ007</strain>
    </source>
</reference>
<comment type="caution">
    <text evidence="2">The sequence shown here is derived from an EMBL/GenBank/DDBJ whole genome shotgun (WGS) entry which is preliminary data.</text>
</comment>